<keyword evidence="9" id="KW-0472">Membrane</keyword>
<comment type="caution">
    <text evidence="11">The sequence shown here is derived from an EMBL/GenBank/DDBJ whole genome shotgun (WGS) entry which is preliminary data.</text>
</comment>
<dbReference type="GO" id="GO:0008658">
    <property type="term" value="F:penicillin binding"/>
    <property type="evidence" value="ECO:0007669"/>
    <property type="project" value="InterPro"/>
</dbReference>
<keyword evidence="3" id="KW-1003">Cell membrane</keyword>
<evidence type="ECO:0000313" key="12">
    <source>
        <dbReference type="Proteomes" id="UP000230611"/>
    </source>
</evidence>
<evidence type="ECO:0000256" key="4">
    <source>
        <dbReference type="ARBA" id="ARBA00022692"/>
    </source>
</evidence>
<comment type="subcellular location">
    <subcellularLocation>
        <location evidence="2">Cell membrane</location>
    </subcellularLocation>
    <subcellularLocation>
        <location evidence="1">Membrane</location>
        <topology evidence="1">Single-pass membrane protein</topology>
    </subcellularLocation>
</comment>
<evidence type="ECO:0000256" key="9">
    <source>
        <dbReference type="SAM" id="Phobius"/>
    </source>
</evidence>
<evidence type="ECO:0000313" key="11">
    <source>
        <dbReference type="EMBL" id="PJB18408.1"/>
    </source>
</evidence>
<keyword evidence="7 9" id="KW-1133">Transmembrane helix</keyword>
<feature type="transmembrane region" description="Helical" evidence="9">
    <location>
        <begin position="61"/>
        <end position="81"/>
    </location>
</feature>
<keyword evidence="5" id="KW-0133">Cell shape</keyword>
<feature type="domain" description="Penicillin-binding protein dimerisation" evidence="10">
    <location>
        <begin position="101"/>
        <end position="274"/>
    </location>
</feature>
<dbReference type="PANTHER" id="PTHR30627">
    <property type="entry name" value="PEPTIDOGLYCAN D,D-TRANSPEPTIDASE"/>
    <property type="match status" value="1"/>
</dbReference>
<dbReference type="GO" id="GO:0071972">
    <property type="term" value="F:peptidoglycan L,D-transpeptidase activity"/>
    <property type="evidence" value="ECO:0007669"/>
    <property type="project" value="TreeGrafter"/>
</dbReference>
<dbReference type="Gene3D" id="3.90.1310.10">
    <property type="entry name" value="Penicillin-binding protein 2a (Domain 2)"/>
    <property type="match status" value="1"/>
</dbReference>
<gene>
    <name evidence="11" type="ORF">CO116_00060</name>
</gene>
<protein>
    <recommendedName>
        <fullName evidence="10">Penicillin-binding protein dimerisation domain-containing protein</fullName>
    </recommendedName>
</protein>
<dbReference type="GO" id="GO:0008360">
    <property type="term" value="P:regulation of cell shape"/>
    <property type="evidence" value="ECO:0007669"/>
    <property type="project" value="UniProtKB-KW"/>
</dbReference>
<evidence type="ECO:0000256" key="6">
    <source>
        <dbReference type="ARBA" id="ARBA00022984"/>
    </source>
</evidence>
<evidence type="ECO:0000256" key="2">
    <source>
        <dbReference type="ARBA" id="ARBA00004236"/>
    </source>
</evidence>
<dbReference type="GO" id="GO:0005886">
    <property type="term" value="C:plasma membrane"/>
    <property type="evidence" value="ECO:0007669"/>
    <property type="project" value="UniProtKB-SubCell"/>
</dbReference>
<proteinExistence type="predicted"/>
<dbReference type="EMBL" id="PFUO01000003">
    <property type="protein sequence ID" value="PJB18408.1"/>
    <property type="molecule type" value="Genomic_DNA"/>
</dbReference>
<keyword evidence="8" id="KW-0961">Cell wall biogenesis/degradation</keyword>
<name>A0A2M8AL14_9BACT</name>
<dbReference type="Gene3D" id="3.30.1390.30">
    <property type="entry name" value="Penicillin-binding protein 2a, domain 3"/>
    <property type="match status" value="1"/>
</dbReference>
<reference evidence="12" key="1">
    <citation type="submission" date="2017-09" db="EMBL/GenBank/DDBJ databases">
        <title>Depth-based differentiation of microbial function through sediment-hosted aquifers and enrichment of novel symbionts in the deep terrestrial subsurface.</title>
        <authorList>
            <person name="Probst A.J."/>
            <person name="Ladd B."/>
            <person name="Jarett J.K."/>
            <person name="Geller-Mcgrath D.E."/>
            <person name="Sieber C.M.K."/>
            <person name="Emerson J.B."/>
            <person name="Anantharaman K."/>
            <person name="Thomas B.C."/>
            <person name="Malmstrom R."/>
            <person name="Stieglmeier M."/>
            <person name="Klingl A."/>
            <person name="Woyke T."/>
            <person name="Ryan C.M."/>
            <person name="Banfield J.F."/>
        </authorList>
    </citation>
    <scope>NUCLEOTIDE SEQUENCE [LARGE SCALE GENOMIC DNA]</scope>
</reference>
<dbReference type="Proteomes" id="UP000230611">
    <property type="component" value="Unassembled WGS sequence"/>
</dbReference>
<feature type="non-terminal residue" evidence="11">
    <location>
        <position position="275"/>
    </location>
</feature>
<evidence type="ECO:0000256" key="1">
    <source>
        <dbReference type="ARBA" id="ARBA00004167"/>
    </source>
</evidence>
<evidence type="ECO:0000256" key="7">
    <source>
        <dbReference type="ARBA" id="ARBA00022989"/>
    </source>
</evidence>
<dbReference type="InterPro" id="IPR005311">
    <property type="entry name" value="PBP_dimer"/>
</dbReference>
<dbReference type="GO" id="GO:0009252">
    <property type="term" value="P:peptidoglycan biosynthetic process"/>
    <property type="evidence" value="ECO:0007669"/>
    <property type="project" value="UniProtKB-KW"/>
</dbReference>
<evidence type="ECO:0000256" key="5">
    <source>
        <dbReference type="ARBA" id="ARBA00022960"/>
    </source>
</evidence>
<keyword evidence="4 9" id="KW-0812">Transmembrane</keyword>
<accession>A0A2M8AL14</accession>
<organism evidence="11 12">
    <name type="scientific">Candidatus Falkowbacteria bacterium CG_4_9_14_3_um_filter_38_19</name>
    <dbReference type="NCBI Taxonomy" id="1974559"/>
    <lineage>
        <taxon>Bacteria</taxon>
        <taxon>Candidatus Falkowiibacteriota</taxon>
    </lineage>
</organism>
<evidence type="ECO:0000256" key="8">
    <source>
        <dbReference type="ARBA" id="ARBA00023316"/>
    </source>
</evidence>
<dbReference type="Pfam" id="PF03717">
    <property type="entry name" value="PBP_dimer"/>
    <property type="match status" value="1"/>
</dbReference>
<dbReference type="SUPFAM" id="SSF56519">
    <property type="entry name" value="Penicillin binding protein dimerisation domain"/>
    <property type="match status" value="1"/>
</dbReference>
<keyword evidence="6" id="KW-0573">Peptidoglycan synthesis</keyword>
<dbReference type="PANTHER" id="PTHR30627:SF2">
    <property type="entry name" value="PEPTIDOGLYCAN D,D-TRANSPEPTIDASE MRDA"/>
    <property type="match status" value="1"/>
</dbReference>
<dbReference type="InterPro" id="IPR036138">
    <property type="entry name" value="PBP_dimer_sf"/>
</dbReference>
<dbReference type="InterPro" id="IPR050515">
    <property type="entry name" value="Beta-lactam/transpept"/>
</dbReference>
<dbReference type="GO" id="GO:0071555">
    <property type="term" value="P:cell wall organization"/>
    <property type="evidence" value="ECO:0007669"/>
    <property type="project" value="UniProtKB-KW"/>
</dbReference>
<evidence type="ECO:0000256" key="3">
    <source>
        <dbReference type="ARBA" id="ARBA00022475"/>
    </source>
</evidence>
<evidence type="ECO:0000259" key="10">
    <source>
        <dbReference type="Pfam" id="PF03717"/>
    </source>
</evidence>
<dbReference type="AlphaFoldDB" id="A0A2M8AL14"/>
<sequence length="275" mass="31734">MWRLRKKDKIKNPFIIRQGEDEYGHLKDGYRLDWTEQVFLPASSDKATVGQNFNFNYLPKIIFVLALFMAIILARVAWLQIIKGDYYYNLAEGNRIRIARIEANRGIIYDSSNRPLVRNVANFLLYFVPADLPENEQEKRSIIERLSQILGTLSPADIENILTAVKPKSLESYQPLFVTDNIEYNKAMLLYLESDKMPGVYLSNKTKREYNLSSLSLSHILGYTSKINQAELDKYGSEYLPIDYIGKTGIENFWENELKGQSGKKQIEVDALGKE</sequence>